<organism evidence="1 2">
    <name type="scientific">Litoreibacter roseus</name>
    <dbReference type="NCBI Taxonomy" id="2601869"/>
    <lineage>
        <taxon>Bacteria</taxon>
        <taxon>Pseudomonadati</taxon>
        <taxon>Pseudomonadota</taxon>
        <taxon>Alphaproteobacteria</taxon>
        <taxon>Rhodobacterales</taxon>
        <taxon>Roseobacteraceae</taxon>
        <taxon>Litoreibacter</taxon>
    </lineage>
</organism>
<dbReference type="InterPro" id="IPR027417">
    <property type="entry name" value="P-loop_NTPase"/>
</dbReference>
<dbReference type="EMBL" id="BLJE01000002">
    <property type="protein sequence ID" value="GFE65446.1"/>
    <property type="molecule type" value="Genomic_DNA"/>
</dbReference>
<evidence type="ECO:0000313" key="2">
    <source>
        <dbReference type="Proteomes" id="UP000436822"/>
    </source>
</evidence>
<dbReference type="GO" id="GO:0008146">
    <property type="term" value="F:sulfotransferase activity"/>
    <property type="evidence" value="ECO:0007669"/>
    <property type="project" value="InterPro"/>
</dbReference>
<name>A0A6N6JGV7_9RHOB</name>
<dbReference type="OrthoDB" id="288532at2"/>
<dbReference type="Pfam" id="PF03567">
    <property type="entry name" value="Sulfotransfer_2"/>
    <property type="match status" value="1"/>
</dbReference>
<dbReference type="Gene3D" id="3.40.50.300">
    <property type="entry name" value="P-loop containing nucleotide triphosphate hydrolases"/>
    <property type="match status" value="1"/>
</dbReference>
<protein>
    <recommendedName>
        <fullName evidence="3">Sulfotransferase family protein</fullName>
    </recommendedName>
</protein>
<evidence type="ECO:0008006" key="3">
    <source>
        <dbReference type="Google" id="ProtNLM"/>
    </source>
</evidence>
<dbReference type="GO" id="GO:0016020">
    <property type="term" value="C:membrane"/>
    <property type="evidence" value="ECO:0007669"/>
    <property type="project" value="InterPro"/>
</dbReference>
<sequence>MIISRGRGYIFVHIPKTGGTSMAAALENRAMGDDILIGDTTKAKRRRHRLEGQAARGRIWKHMTLDDCVGLISAEEVAAFKVFTMVRNPWDRIVSYYHWLTEQSFDHPAVHLAKAQDFSGFLNAPHTIQSLSANPYGSYVSLNGREQCDLFVRLEHLEEDLPRLENLLDLRIGSLPHLNTSARAGSYRPFYSDADCDLVARIAAPDIARFGYAF</sequence>
<keyword evidence="2" id="KW-1185">Reference proteome</keyword>
<gene>
    <name evidence="1" type="ORF">KIN_25200</name>
</gene>
<accession>A0A6N6JGV7</accession>
<dbReference type="SUPFAM" id="SSF52540">
    <property type="entry name" value="P-loop containing nucleoside triphosphate hydrolases"/>
    <property type="match status" value="1"/>
</dbReference>
<reference evidence="1 2" key="1">
    <citation type="submission" date="2019-12" db="EMBL/GenBank/DDBJ databases">
        <title>Litoreibacter badius sp. nov., a novel bacteriochlorophyll a-containing bacterium in the genus Litoreibacter.</title>
        <authorList>
            <person name="Kanamuro M."/>
            <person name="Takabe Y."/>
            <person name="Mori K."/>
            <person name="Takaichi S."/>
            <person name="Hanada S."/>
        </authorList>
    </citation>
    <scope>NUCLEOTIDE SEQUENCE [LARGE SCALE GENOMIC DNA]</scope>
    <source>
        <strain evidence="1 2">K6</strain>
    </source>
</reference>
<evidence type="ECO:0000313" key="1">
    <source>
        <dbReference type="EMBL" id="GFE65446.1"/>
    </source>
</evidence>
<proteinExistence type="predicted"/>
<comment type="caution">
    <text evidence="1">The sequence shown here is derived from an EMBL/GenBank/DDBJ whole genome shotgun (WGS) entry which is preliminary data.</text>
</comment>
<dbReference type="RefSeq" id="WP_159807391.1">
    <property type="nucleotide sequence ID" value="NZ_BLJE01000002.1"/>
</dbReference>
<dbReference type="AlphaFoldDB" id="A0A6N6JGV7"/>
<dbReference type="Proteomes" id="UP000436822">
    <property type="component" value="Unassembled WGS sequence"/>
</dbReference>
<dbReference type="InterPro" id="IPR005331">
    <property type="entry name" value="Sulfotransferase"/>
</dbReference>